<dbReference type="EMBL" id="HBJA01100213">
    <property type="protein sequence ID" value="CAE0823339.1"/>
    <property type="molecule type" value="Transcribed_RNA"/>
</dbReference>
<reference evidence="1" key="1">
    <citation type="submission" date="2021-01" db="EMBL/GenBank/DDBJ databases">
        <authorList>
            <person name="Corre E."/>
            <person name="Pelletier E."/>
            <person name="Niang G."/>
            <person name="Scheremetjew M."/>
            <person name="Finn R."/>
            <person name="Kale V."/>
            <person name="Holt S."/>
            <person name="Cochrane G."/>
            <person name="Meng A."/>
            <person name="Brown T."/>
            <person name="Cohen L."/>
        </authorList>
    </citation>
    <scope>NUCLEOTIDE SEQUENCE</scope>
    <source>
        <strain evidence="1">CCMP1594</strain>
    </source>
</reference>
<proteinExistence type="predicted"/>
<protein>
    <submittedName>
        <fullName evidence="1">Uncharacterized protein</fullName>
    </submittedName>
</protein>
<accession>A0A7S4G2P4</accession>
<evidence type="ECO:0000313" key="1">
    <source>
        <dbReference type="EMBL" id="CAE0823339.1"/>
    </source>
</evidence>
<gene>
    <name evidence="1" type="ORF">EGYM00163_LOCUS34541</name>
</gene>
<sequence>MASCLKGHKLCNACFLCYSGLYMDIPDCIGCSSSSECLCLSHACCLKMGGDHLTLGFNKGGSHICKIGLYVCEWGLLKPRTLCQSQGQYCCQTSGCALPPTKDVPMALAMWFLVCYPKLGICMDMSELGVSNPPGANAMN</sequence>
<organism evidence="1">
    <name type="scientific">Eutreptiella gymnastica</name>
    <dbReference type="NCBI Taxonomy" id="73025"/>
    <lineage>
        <taxon>Eukaryota</taxon>
        <taxon>Discoba</taxon>
        <taxon>Euglenozoa</taxon>
        <taxon>Euglenida</taxon>
        <taxon>Spirocuta</taxon>
        <taxon>Euglenophyceae</taxon>
        <taxon>Eutreptiales</taxon>
        <taxon>Eutreptiaceae</taxon>
        <taxon>Eutreptiella</taxon>
    </lineage>
</organism>
<dbReference type="AlphaFoldDB" id="A0A7S4G2P4"/>
<name>A0A7S4G2P4_9EUGL</name>